<organism evidence="3 4">
    <name type="scientific">Bremerella alba</name>
    <dbReference type="NCBI Taxonomy" id="980252"/>
    <lineage>
        <taxon>Bacteria</taxon>
        <taxon>Pseudomonadati</taxon>
        <taxon>Planctomycetota</taxon>
        <taxon>Planctomycetia</taxon>
        <taxon>Pirellulales</taxon>
        <taxon>Pirellulaceae</taxon>
        <taxon>Bremerella</taxon>
    </lineage>
</organism>
<dbReference type="Proteomes" id="UP000551616">
    <property type="component" value="Unassembled WGS sequence"/>
</dbReference>
<proteinExistence type="predicted"/>
<name>A0A7V9A7U5_9BACT</name>
<evidence type="ECO:0000313" key="4">
    <source>
        <dbReference type="Proteomes" id="UP000551616"/>
    </source>
</evidence>
<feature type="transmembrane region" description="Helical" evidence="2">
    <location>
        <begin position="20"/>
        <end position="42"/>
    </location>
</feature>
<feature type="region of interest" description="Disordered" evidence="1">
    <location>
        <begin position="221"/>
        <end position="244"/>
    </location>
</feature>
<accession>A0A7V9A7U5</accession>
<keyword evidence="2" id="KW-0472">Membrane</keyword>
<sequence length="244" mass="27350">MPERDLTSESVVPTSGKTWGLRFSLCAMMVIVALLAGVFGYLSYYRPAMCQVHYQVATLAIDEVDRLGLKFHAVEDSPYQWVLDDEQAIADLLKQQQSPQPPFYQKQYPVANWPRQADSYSYIRHVSVDEITPAQASGEFAGFWGVQNAGGQMKFRAEAQIAHRQPAEKTVDDQRSGRYDEVQGKLFYEGALPKNYLVFAAPINKTQYHILLVEVSEVSESDPATYQPGTKPLPPTIPENPTST</sequence>
<keyword evidence="2" id="KW-0812">Transmembrane</keyword>
<dbReference type="RefSeq" id="WP_207397227.1">
    <property type="nucleotide sequence ID" value="NZ_JABRWO010000008.1"/>
</dbReference>
<dbReference type="EMBL" id="JABRWO010000008">
    <property type="protein sequence ID" value="MBA2115790.1"/>
    <property type="molecule type" value="Genomic_DNA"/>
</dbReference>
<evidence type="ECO:0000256" key="1">
    <source>
        <dbReference type="SAM" id="MobiDB-lite"/>
    </source>
</evidence>
<gene>
    <name evidence="3" type="ORF">HOV93_29750</name>
</gene>
<dbReference type="AlphaFoldDB" id="A0A7V9A7U5"/>
<comment type="caution">
    <text evidence="3">The sequence shown here is derived from an EMBL/GenBank/DDBJ whole genome shotgun (WGS) entry which is preliminary data.</text>
</comment>
<evidence type="ECO:0000256" key="2">
    <source>
        <dbReference type="SAM" id="Phobius"/>
    </source>
</evidence>
<keyword evidence="4" id="KW-1185">Reference proteome</keyword>
<reference evidence="3 4" key="1">
    <citation type="submission" date="2020-05" db="EMBL/GenBank/DDBJ databases">
        <title>Bremerella alba sp. nov., a novel planctomycete isolated from the surface of the macroalga Fucus spiralis.</title>
        <authorList>
            <person name="Godinho O."/>
            <person name="Botelho R."/>
            <person name="Albuquerque L."/>
            <person name="Wiegand S."/>
            <person name="Da Costa M.S."/>
            <person name="Lobo-Da-Cunha A."/>
            <person name="Jogler C."/>
            <person name="Lage O.M."/>
        </authorList>
    </citation>
    <scope>NUCLEOTIDE SEQUENCE [LARGE SCALE GENOMIC DNA]</scope>
    <source>
        <strain evidence="3 4">FF15</strain>
    </source>
</reference>
<keyword evidence="2" id="KW-1133">Transmembrane helix</keyword>
<evidence type="ECO:0000313" key="3">
    <source>
        <dbReference type="EMBL" id="MBA2115790.1"/>
    </source>
</evidence>
<protein>
    <submittedName>
        <fullName evidence="3">Uncharacterized protein</fullName>
    </submittedName>
</protein>